<gene>
    <name evidence="2" type="ORF">HELGO_WM12656</name>
</gene>
<dbReference type="EMBL" id="CACVAP010000033">
    <property type="protein sequence ID" value="CAA6801380.1"/>
    <property type="molecule type" value="Genomic_DNA"/>
</dbReference>
<dbReference type="AlphaFoldDB" id="A0A6S6RWN2"/>
<accession>A0A6S6RWN2</accession>
<proteinExistence type="predicted"/>
<dbReference type="PROSITE" id="PS51257">
    <property type="entry name" value="PROKAR_LIPOPROTEIN"/>
    <property type="match status" value="1"/>
</dbReference>
<evidence type="ECO:0000256" key="1">
    <source>
        <dbReference type="SAM" id="SignalP"/>
    </source>
</evidence>
<evidence type="ECO:0000313" key="2">
    <source>
        <dbReference type="EMBL" id="CAA6801380.1"/>
    </source>
</evidence>
<organism evidence="2">
    <name type="scientific">uncultured Sulfurovum sp</name>
    <dbReference type="NCBI Taxonomy" id="269237"/>
    <lineage>
        <taxon>Bacteria</taxon>
        <taxon>Pseudomonadati</taxon>
        <taxon>Campylobacterota</taxon>
        <taxon>Epsilonproteobacteria</taxon>
        <taxon>Campylobacterales</taxon>
        <taxon>Sulfurovaceae</taxon>
        <taxon>Sulfurovum</taxon>
        <taxon>environmental samples</taxon>
    </lineage>
</organism>
<name>A0A6S6RWN2_9BACT</name>
<feature type="chain" id="PRO_5028265005" description="Lipoprotein" evidence="1">
    <location>
        <begin position="20"/>
        <end position="116"/>
    </location>
</feature>
<feature type="signal peptide" evidence="1">
    <location>
        <begin position="1"/>
        <end position="19"/>
    </location>
</feature>
<keyword evidence="1" id="KW-0732">Signal</keyword>
<evidence type="ECO:0008006" key="3">
    <source>
        <dbReference type="Google" id="ProtNLM"/>
    </source>
</evidence>
<protein>
    <recommendedName>
        <fullName evidence="3">Lipoprotein</fullName>
    </recommendedName>
</protein>
<reference evidence="2" key="1">
    <citation type="submission" date="2020-01" db="EMBL/GenBank/DDBJ databases">
        <authorList>
            <person name="Meier V. D."/>
            <person name="Meier V D."/>
        </authorList>
    </citation>
    <scope>NUCLEOTIDE SEQUENCE</scope>
    <source>
        <strain evidence="2">HLG_WM_MAG_06</strain>
    </source>
</reference>
<sequence length="116" mass="13126">MKNMMFVSYAFGISFILSACGSVETPVHVEKNIGYFVSDFNTNIDYACGSERKHMNESGKFECDSFPISFYMDQMKIGQISSIHNDGYVYPQDIIVIEDKAPIYTSEGNMSFLVIE</sequence>